<dbReference type="EMBL" id="MU839051">
    <property type="protein sequence ID" value="KAK1761785.1"/>
    <property type="molecule type" value="Genomic_DNA"/>
</dbReference>
<organism evidence="1 2">
    <name type="scientific">Phialemonium atrogriseum</name>
    <dbReference type="NCBI Taxonomy" id="1093897"/>
    <lineage>
        <taxon>Eukaryota</taxon>
        <taxon>Fungi</taxon>
        <taxon>Dikarya</taxon>
        <taxon>Ascomycota</taxon>
        <taxon>Pezizomycotina</taxon>
        <taxon>Sordariomycetes</taxon>
        <taxon>Sordariomycetidae</taxon>
        <taxon>Cephalothecales</taxon>
        <taxon>Cephalothecaceae</taxon>
        <taxon>Phialemonium</taxon>
    </lineage>
</organism>
<evidence type="ECO:0000313" key="1">
    <source>
        <dbReference type="EMBL" id="KAK1761785.1"/>
    </source>
</evidence>
<name>A0AAJ0BPH0_9PEZI</name>
<evidence type="ECO:0000313" key="2">
    <source>
        <dbReference type="Proteomes" id="UP001244011"/>
    </source>
</evidence>
<protein>
    <submittedName>
        <fullName evidence="1">Uncharacterized protein</fullName>
    </submittedName>
</protein>
<dbReference type="RefSeq" id="XP_060277998.1">
    <property type="nucleotide sequence ID" value="XM_060430383.1"/>
</dbReference>
<sequence length="145" mass="16147">MEHETRLRHRRQMVNLIYAAEEGSDAESDGNETAASVDLIANPLVAVLVAAMLLPHDFIFGKRVTNPNRRGHPSLQTLFDKADLTVLVALHLTGNNWACLQVQVDKKEAHLFASIASDTHSATVRQPTKKFAKTYVKPGSQQWFD</sequence>
<keyword evidence="2" id="KW-1185">Reference proteome</keyword>
<accession>A0AAJ0BPH0</accession>
<dbReference type="AlphaFoldDB" id="A0AAJ0BPH0"/>
<dbReference type="GeneID" id="85313570"/>
<proteinExistence type="predicted"/>
<comment type="caution">
    <text evidence="1">The sequence shown here is derived from an EMBL/GenBank/DDBJ whole genome shotgun (WGS) entry which is preliminary data.</text>
</comment>
<reference evidence="1" key="1">
    <citation type="submission" date="2023-06" db="EMBL/GenBank/DDBJ databases">
        <title>Genome-scale phylogeny and comparative genomics of the fungal order Sordariales.</title>
        <authorList>
            <consortium name="Lawrence Berkeley National Laboratory"/>
            <person name="Hensen N."/>
            <person name="Bonometti L."/>
            <person name="Westerberg I."/>
            <person name="Brannstrom I.O."/>
            <person name="Guillou S."/>
            <person name="Cros-Aarteil S."/>
            <person name="Calhoun S."/>
            <person name="Haridas S."/>
            <person name="Kuo A."/>
            <person name="Mondo S."/>
            <person name="Pangilinan J."/>
            <person name="Riley R."/>
            <person name="Labutti K."/>
            <person name="Andreopoulos B."/>
            <person name="Lipzen A."/>
            <person name="Chen C."/>
            <person name="Yanf M."/>
            <person name="Daum C."/>
            <person name="Ng V."/>
            <person name="Clum A."/>
            <person name="Steindorff A."/>
            <person name="Ohm R."/>
            <person name="Martin F."/>
            <person name="Silar P."/>
            <person name="Natvig D."/>
            <person name="Lalanne C."/>
            <person name="Gautier V."/>
            <person name="Ament-Velasquez S.L."/>
            <person name="Kruys A."/>
            <person name="Hutchinson M.I."/>
            <person name="Powell A.J."/>
            <person name="Barry K."/>
            <person name="Miller A.N."/>
            <person name="Grigoriev I.V."/>
            <person name="Debuchy R."/>
            <person name="Gladieux P."/>
            <person name="Thoren M.H."/>
            <person name="Johannesson H."/>
        </authorList>
    </citation>
    <scope>NUCLEOTIDE SEQUENCE</scope>
    <source>
        <strain evidence="1">8032-3</strain>
    </source>
</reference>
<gene>
    <name evidence="1" type="ORF">QBC33DRAFT_564433</name>
</gene>
<dbReference type="Proteomes" id="UP001244011">
    <property type="component" value="Unassembled WGS sequence"/>
</dbReference>